<dbReference type="Proteomes" id="UP000324222">
    <property type="component" value="Unassembled WGS sequence"/>
</dbReference>
<keyword evidence="2" id="KW-1185">Reference proteome</keyword>
<accession>A0A5B7E2F3</accession>
<dbReference type="EMBL" id="VSRR010001867">
    <property type="protein sequence ID" value="MPC28171.1"/>
    <property type="molecule type" value="Genomic_DNA"/>
</dbReference>
<protein>
    <submittedName>
        <fullName evidence="1">Uncharacterized protein</fullName>
    </submittedName>
</protein>
<reference evidence="1 2" key="1">
    <citation type="submission" date="2019-05" db="EMBL/GenBank/DDBJ databases">
        <title>Another draft genome of Portunus trituberculatus and its Hox gene families provides insights of decapod evolution.</title>
        <authorList>
            <person name="Jeong J.-H."/>
            <person name="Song I."/>
            <person name="Kim S."/>
            <person name="Choi T."/>
            <person name="Kim D."/>
            <person name="Ryu S."/>
            <person name="Kim W."/>
        </authorList>
    </citation>
    <scope>NUCLEOTIDE SEQUENCE [LARGE SCALE GENOMIC DNA]</scope>
    <source>
        <tissue evidence="1">Muscle</tissue>
    </source>
</reference>
<evidence type="ECO:0000313" key="1">
    <source>
        <dbReference type="EMBL" id="MPC28171.1"/>
    </source>
</evidence>
<name>A0A5B7E2F3_PORTR</name>
<comment type="caution">
    <text evidence="1">The sequence shown here is derived from an EMBL/GenBank/DDBJ whole genome shotgun (WGS) entry which is preliminary data.</text>
</comment>
<proteinExistence type="predicted"/>
<evidence type="ECO:0000313" key="2">
    <source>
        <dbReference type="Proteomes" id="UP000324222"/>
    </source>
</evidence>
<sequence>MEHRHEFHSLAYSHSGIKHHMKFVPPAAAVDAMKCLLKVPLLAKGSSELGVNQALGKSPPTITAILVTSHSSDKLKELLDFLLAAKGTQGGIPCQAATVKEELLRKNIDESHAAAHAISVWLSGPTILSPATKATLKDILRTISVTLDACAYANSAIVRSVLNKAVAARIFLYQEALMKLPEDQKQWVL</sequence>
<gene>
    <name evidence="1" type="ORF">E2C01_021366</name>
</gene>
<organism evidence="1 2">
    <name type="scientific">Portunus trituberculatus</name>
    <name type="common">Swimming crab</name>
    <name type="synonym">Neptunus trituberculatus</name>
    <dbReference type="NCBI Taxonomy" id="210409"/>
    <lineage>
        <taxon>Eukaryota</taxon>
        <taxon>Metazoa</taxon>
        <taxon>Ecdysozoa</taxon>
        <taxon>Arthropoda</taxon>
        <taxon>Crustacea</taxon>
        <taxon>Multicrustacea</taxon>
        <taxon>Malacostraca</taxon>
        <taxon>Eumalacostraca</taxon>
        <taxon>Eucarida</taxon>
        <taxon>Decapoda</taxon>
        <taxon>Pleocyemata</taxon>
        <taxon>Brachyura</taxon>
        <taxon>Eubrachyura</taxon>
        <taxon>Portunoidea</taxon>
        <taxon>Portunidae</taxon>
        <taxon>Portuninae</taxon>
        <taxon>Portunus</taxon>
    </lineage>
</organism>
<dbReference type="AlphaFoldDB" id="A0A5B7E2F3"/>